<name>A0ABV6X9I6_9ACTN</name>
<dbReference type="Proteomes" id="UP001592530">
    <property type="component" value="Unassembled WGS sequence"/>
</dbReference>
<dbReference type="Gene3D" id="1.20.1250.20">
    <property type="entry name" value="MFS general substrate transporter like domains"/>
    <property type="match status" value="1"/>
</dbReference>
<protein>
    <recommendedName>
        <fullName evidence="4">MFS transporter</fullName>
    </recommendedName>
</protein>
<keyword evidence="1" id="KW-1133">Transmembrane helix</keyword>
<feature type="transmembrane region" description="Helical" evidence="1">
    <location>
        <begin position="356"/>
        <end position="380"/>
    </location>
</feature>
<feature type="transmembrane region" description="Helical" evidence="1">
    <location>
        <begin position="330"/>
        <end position="350"/>
    </location>
</feature>
<feature type="transmembrane region" description="Helical" evidence="1">
    <location>
        <begin position="170"/>
        <end position="195"/>
    </location>
</feature>
<feature type="transmembrane region" description="Helical" evidence="1">
    <location>
        <begin position="42"/>
        <end position="61"/>
    </location>
</feature>
<evidence type="ECO:0000313" key="2">
    <source>
        <dbReference type="EMBL" id="MFC1434945.1"/>
    </source>
</evidence>
<evidence type="ECO:0000313" key="3">
    <source>
        <dbReference type="Proteomes" id="UP001592530"/>
    </source>
</evidence>
<comment type="caution">
    <text evidence="2">The sequence shown here is derived from an EMBL/GenBank/DDBJ whole genome shotgun (WGS) entry which is preliminary data.</text>
</comment>
<feature type="transmembrane region" description="Helical" evidence="1">
    <location>
        <begin position="274"/>
        <end position="291"/>
    </location>
</feature>
<feature type="transmembrane region" description="Helical" evidence="1">
    <location>
        <begin position="106"/>
        <end position="125"/>
    </location>
</feature>
<dbReference type="EMBL" id="JBHEZY010000015">
    <property type="protein sequence ID" value="MFC1434945.1"/>
    <property type="molecule type" value="Genomic_DNA"/>
</dbReference>
<proteinExistence type="predicted"/>
<evidence type="ECO:0008006" key="4">
    <source>
        <dbReference type="Google" id="ProtNLM"/>
    </source>
</evidence>
<accession>A0ABV6X9I6</accession>
<dbReference type="RefSeq" id="WP_380557596.1">
    <property type="nucleotide sequence ID" value="NZ_JBHEZY010000015.1"/>
</dbReference>
<keyword evidence="1" id="KW-0472">Membrane</keyword>
<feature type="transmembrane region" description="Helical" evidence="1">
    <location>
        <begin position="73"/>
        <end position="94"/>
    </location>
</feature>
<feature type="transmembrane region" description="Helical" evidence="1">
    <location>
        <begin position="420"/>
        <end position="437"/>
    </location>
</feature>
<organism evidence="2 3">
    <name type="scientific">Streptacidiphilus alkalitolerans</name>
    <dbReference type="NCBI Taxonomy" id="3342712"/>
    <lineage>
        <taxon>Bacteria</taxon>
        <taxon>Bacillati</taxon>
        <taxon>Actinomycetota</taxon>
        <taxon>Actinomycetes</taxon>
        <taxon>Kitasatosporales</taxon>
        <taxon>Streptomycetaceae</taxon>
        <taxon>Streptacidiphilus</taxon>
    </lineage>
</organism>
<dbReference type="SUPFAM" id="SSF103473">
    <property type="entry name" value="MFS general substrate transporter"/>
    <property type="match status" value="1"/>
</dbReference>
<feature type="transmembrane region" description="Helical" evidence="1">
    <location>
        <begin position="297"/>
        <end position="318"/>
    </location>
</feature>
<dbReference type="InterPro" id="IPR036259">
    <property type="entry name" value="MFS_trans_sf"/>
</dbReference>
<reference evidence="2 3" key="1">
    <citation type="submission" date="2024-09" db="EMBL/GenBank/DDBJ databases">
        <authorList>
            <person name="Lee S.D."/>
        </authorList>
    </citation>
    <scope>NUCLEOTIDE SEQUENCE [LARGE SCALE GENOMIC DNA]</scope>
    <source>
        <strain evidence="2 3">N1-3</strain>
    </source>
</reference>
<feature type="transmembrane region" description="Helical" evidence="1">
    <location>
        <begin position="201"/>
        <end position="224"/>
    </location>
</feature>
<gene>
    <name evidence="2" type="ORF">ACEZDB_30320</name>
</gene>
<keyword evidence="1" id="KW-0812">Transmembrane</keyword>
<feature type="transmembrane region" description="Helical" evidence="1">
    <location>
        <begin position="137"/>
        <end position="158"/>
    </location>
</feature>
<feature type="transmembrane region" description="Helical" evidence="1">
    <location>
        <begin position="392"/>
        <end position="414"/>
    </location>
</feature>
<sequence length="462" mass="46135">MTRQQTAPRTAQAFTYVRDCYGRLHRVGETDRELPGPGGRRLVLWLAWGAMLGAGVLQYGFALTALPLNGARGTFAVLAVWTVCQAAAVPVAHLLRARRKAEPGGLVLLGGGCCAGALAIAAAVAESANPAGAGGSSALLVGYGLLGGTGAGLVYAGCTATAARWYPERAPAAVAFVTGGYAYGAVLPLLLLLVLGLHGSAVAPVLGGVAGLSLLAALGCGALLRDPPEHWWPAGIDPRQWTLDRHLNRSLRHNRPPLWEAEARPGAGSGTWRLLYATTALTSAALLFDLGRLAADLAAGPGTVGLWACAAFAAGSGLGRGAVGALAERFGRGTVLATALLLGALAQPGLVGAGPAAAVCCAALAGGGTGGCYPVLVGLLRGFYGRHGGQRAFALLYTAKAFGGAAGCALAAFVPGTGGTGTAAAVLLAAALAVRAARRPRPLLRLLPAAPAVTSTRTSSGS</sequence>
<evidence type="ECO:0000256" key="1">
    <source>
        <dbReference type="SAM" id="Phobius"/>
    </source>
</evidence>